<evidence type="ECO:0000313" key="1">
    <source>
        <dbReference type="EMBL" id="DAE15016.1"/>
    </source>
</evidence>
<protein>
    <submittedName>
        <fullName evidence="1">Avd-like protein</fullName>
    </submittedName>
</protein>
<reference evidence="1" key="1">
    <citation type="journal article" date="2021" name="Proc. Natl. Acad. Sci. U.S.A.">
        <title>A Catalog of Tens of Thousands of Viruses from Human Metagenomes Reveals Hidden Associations with Chronic Diseases.</title>
        <authorList>
            <person name="Tisza M.J."/>
            <person name="Buck C.B."/>
        </authorList>
    </citation>
    <scope>NUCLEOTIDE SEQUENCE</scope>
    <source>
        <strain evidence="1">Cty3u30</strain>
    </source>
</reference>
<proteinExistence type="predicted"/>
<organism evidence="1">
    <name type="scientific">Siphoviridae sp. cty3u30</name>
    <dbReference type="NCBI Taxonomy" id="2825744"/>
    <lineage>
        <taxon>Viruses</taxon>
        <taxon>Duplodnaviria</taxon>
        <taxon>Heunggongvirae</taxon>
        <taxon>Uroviricota</taxon>
        <taxon>Caudoviricetes</taxon>
    </lineage>
</organism>
<name>A0A8S5Q7J7_9CAUD</name>
<dbReference type="EMBL" id="BK015598">
    <property type="protein sequence ID" value="DAE15016.1"/>
    <property type="molecule type" value="Genomic_DNA"/>
</dbReference>
<accession>A0A8S5Q7J7</accession>
<sequence>MIDGEKNFALCEMVDELLSLTLELCDRDSKRPRTPKRLHRSLVDRIILTACAIQEETILANETELVPQTRTQRLSRQKEAMRRCVVLRHQARILAEKGYISDKQRERWQKLTVAVYWKLYAWAKADSKR</sequence>